<reference evidence="2" key="1">
    <citation type="submission" date="2017-01" db="EMBL/GenBank/DDBJ databases">
        <title>Comparative genomics of anhydrobiosis in the tardigrade Hypsibius dujardini.</title>
        <authorList>
            <person name="Yoshida Y."/>
            <person name="Koutsovoulos G."/>
            <person name="Laetsch D."/>
            <person name="Stevens L."/>
            <person name="Kumar S."/>
            <person name="Horikawa D."/>
            <person name="Ishino K."/>
            <person name="Komine S."/>
            <person name="Tomita M."/>
            <person name="Blaxter M."/>
            <person name="Arakawa K."/>
        </authorList>
    </citation>
    <scope>NUCLEOTIDE SEQUENCE [LARGE SCALE GENOMIC DNA]</scope>
    <source>
        <strain evidence="2">Z151</strain>
    </source>
</reference>
<dbReference type="Proteomes" id="UP000192578">
    <property type="component" value="Unassembled WGS sequence"/>
</dbReference>
<comment type="caution">
    <text evidence="1">The sequence shown here is derived from an EMBL/GenBank/DDBJ whole genome shotgun (WGS) entry which is preliminary data.</text>
</comment>
<name>A0A1W0X060_HYPEX</name>
<proteinExistence type="predicted"/>
<keyword evidence="2" id="KW-1185">Reference proteome</keyword>
<evidence type="ECO:0000313" key="2">
    <source>
        <dbReference type="Proteomes" id="UP000192578"/>
    </source>
</evidence>
<sequence>MYSKEDLEKLTNAQLASILFILDQPLDGDKPDWIARILVNLSDLPGLHQPLQPEKPSKGVISLFGIEETAPGGALLDEANNLASPMYYRNRREYPSSNRSFHGTVTLRKYLFNNRPSDCCWMCGRNDRHSHKGDRDFVL</sequence>
<protein>
    <submittedName>
        <fullName evidence="1">Uncharacterized protein</fullName>
    </submittedName>
</protein>
<gene>
    <name evidence="1" type="ORF">BV898_05144</name>
</gene>
<organism evidence="1 2">
    <name type="scientific">Hypsibius exemplaris</name>
    <name type="common">Freshwater tardigrade</name>
    <dbReference type="NCBI Taxonomy" id="2072580"/>
    <lineage>
        <taxon>Eukaryota</taxon>
        <taxon>Metazoa</taxon>
        <taxon>Ecdysozoa</taxon>
        <taxon>Tardigrada</taxon>
        <taxon>Eutardigrada</taxon>
        <taxon>Parachela</taxon>
        <taxon>Hypsibioidea</taxon>
        <taxon>Hypsibiidae</taxon>
        <taxon>Hypsibius</taxon>
    </lineage>
</organism>
<evidence type="ECO:0000313" key="1">
    <source>
        <dbReference type="EMBL" id="OQV20798.1"/>
    </source>
</evidence>
<dbReference type="EMBL" id="MTYJ01000027">
    <property type="protein sequence ID" value="OQV20798.1"/>
    <property type="molecule type" value="Genomic_DNA"/>
</dbReference>
<dbReference type="AlphaFoldDB" id="A0A1W0X060"/>
<accession>A0A1W0X060</accession>